<keyword evidence="10" id="KW-1185">Reference proteome</keyword>
<organism evidence="10 11">
    <name type="scientific">Limulus polyphemus</name>
    <name type="common">Atlantic horseshoe crab</name>
    <dbReference type="NCBI Taxonomy" id="6850"/>
    <lineage>
        <taxon>Eukaryota</taxon>
        <taxon>Metazoa</taxon>
        <taxon>Ecdysozoa</taxon>
        <taxon>Arthropoda</taxon>
        <taxon>Chelicerata</taxon>
        <taxon>Merostomata</taxon>
        <taxon>Xiphosura</taxon>
        <taxon>Limulidae</taxon>
        <taxon>Limulus</taxon>
    </lineage>
</organism>
<dbReference type="Pfam" id="PF00046">
    <property type="entry name" value="Homeodomain"/>
    <property type="match status" value="1"/>
</dbReference>
<dbReference type="Gene3D" id="1.10.10.60">
    <property type="entry name" value="Homeodomain-like"/>
    <property type="match status" value="1"/>
</dbReference>
<evidence type="ECO:0000256" key="4">
    <source>
        <dbReference type="ARBA" id="ARBA00023155"/>
    </source>
</evidence>
<gene>
    <name evidence="11" type="primary">LOC106456891</name>
</gene>
<accession>A0ABM1S432</accession>
<protein>
    <submittedName>
        <fullName evidence="11">Homeobox protein OTX2-like</fullName>
    </submittedName>
</protein>
<evidence type="ECO:0000256" key="8">
    <source>
        <dbReference type="SAM" id="MobiDB-lite"/>
    </source>
</evidence>
<sequence length="318" mass="35536">MAYLKSPPYSMNGIGLPSPGVDFLHPTVGYSDRVTNSSHCSSWTKIPDRRHYDVDGMGSYFIAPPVANSRKQRRERTTFTRAQLDVLESLFTKTRYPDIFMREEVALKINLPESRVQVWFKNRRAKCRQQQQQHQQNEGPSTKSSRSKKIKISHPATTLQTTSHRDSVYKPASLPPVPAPSPPSVTSNGTSAIWSPVITPMSDFMSGSSCMQRPSYQMTNMNNTSNCYPQGYGPASYYGNMSMEYLPPPMTHAQLSVSPMNSLNQMNMPVMTSHMNTVGLPSTQPLTPRTSPINGSISSNDCIEYGVEKPAAWKFQVL</sequence>
<dbReference type="SMART" id="SM00389">
    <property type="entry name" value="HOX"/>
    <property type="match status" value="1"/>
</dbReference>
<dbReference type="PROSITE" id="PS50071">
    <property type="entry name" value="HOMEOBOX_2"/>
    <property type="match status" value="1"/>
</dbReference>
<dbReference type="InterPro" id="IPR001356">
    <property type="entry name" value="HD"/>
</dbReference>
<keyword evidence="4 6" id="KW-0371">Homeobox</keyword>
<evidence type="ECO:0000256" key="2">
    <source>
        <dbReference type="ARBA" id="ARBA00022473"/>
    </source>
</evidence>
<reference evidence="11" key="1">
    <citation type="submission" date="2025-08" db="UniProtKB">
        <authorList>
            <consortium name="RefSeq"/>
        </authorList>
    </citation>
    <scope>IDENTIFICATION</scope>
    <source>
        <tissue evidence="11">Muscle</tissue>
    </source>
</reference>
<evidence type="ECO:0000256" key="6">
    <source>
        <dbReference type="PROSITE-ProRule" id="PRU00108"/>
    </source>
</evidence>
<keyword evidence="3 6" id="KW-0238">DNA-binding</keyword>
<keyword evidence="2" id="KW-0217">Developmental protein</keyword>
<dbReference type="SUPFAM" id="SSF46689">
    <property type="entry name" value="Homeodomain-like"/>
    <property type="match status" value="1"/>
</dbReference>
<dbReference type="RefSeq" id="XP_022238387.1">
    <property type="nucleotide sequence ID" value="XM_022382679.1"/>
</dbReference>
<evidence type="ECO:0000313" key="10">
    <source>
        <dbReference type="Proteomes" id="UP000694941"/>
    </source>
</evidence>
<proteinExistence type="predicted"/>
<feature type="DNA-binding region" description="Homeobox" evidence="6">
    <location>
        <begin position="72"/>
        <end position="131"/>
    </location>
</feature>
<dbReference type="GeneID" id="106456891"/>
<dbReference type="CDD" id="cd00086">
    <property type="entry name" value="homeodomain"/>
    <property type="match status" value="1"/>
</dbReference>
<evidence type="ECO:0000256" key="1">
    <source>
        <dbReference type="ARBA" id="ARBA00004123"/>
    </source>
</evidence>
<evidence type="ECO:0000313" key="11">
    <source>
        <dbReference type="RefSeq" id="XP_022238387.1"/>
    </source>
</evidence>
<evidence type="ECO:0000256" key="7">
    <source>
        <dbReference type="RuleBase" id="RU000682"/>
    </source>
</evidence>
<dbReference type="InterPro" id="IPR009057">
    <property type="entry name" value="Homeodomain-like_sf"/>
</dbReference>
<dbReference type="PANTHER" id="PTHR45793">
    <property type="entry name" value="HOMEOBOX PROTEIN"/>
    <property type="match status" value="1"/>
</dbReference>
<evidence type="ECO:0000256" key="5">
    <source>
        <dbReference type="ARBA" id="ARBA00023242"/>
    </source>
</evidence>
<dbReference type="PANTHER" id="PTHR45793:SF5">
    <property type="entry name" value="HOMEOTIC PROTEIN OCELLILESS"/>
    <property type="match status" value="1"/>
</dbReference>
<feature type="region of interest" description="Disordered" evidence="8">
    <location>
        <begin position="127"/>
        <end position="188"/>
    </location>
</feature>
<comment type="subcellular location">
    <subcellularLocation>
        <location evidence="1 6 7">Nucleus</location>
    </subcellularLocation>
</comment>
<evidence type="ECO:0000259" key="9">
    <source>
        <dbReference type="PROSITE" id="PS50071"/>
    </source>
</evidence>
<feature type="compositionally biased region" description="Pro residues" evidence="8">
    <location>
        <begin position="173"/>
        <end position="183"/>
    </location>
</feature>
<dbReference type="InterPro" id="IPR017970">
    <property type="entry name" value="Homeobox_CS"/>
</dbReference>
<evidence type="ECO:0000256" key="3">
    <source>
        <dbReference type="ARBA" id="ARBA00023125"/>
    </source>
</evidence>
<keyword evidence="5 6" id="KW-0539">Nucleus</keyword>
<feature type="domain" description="Homeobox" evidence="9">
    <location>
        <begin position="70"/>
        <end position="130"/>
    </location>
</feature>
<dbReference type="Proteomes" id="UP000694941">
    <property type="component" value="Unplaced"/>
</dbReference>
<dbReference type="PROSITE" id="PS00027">
    <property type="entry name" value="HOMEOBOX_1"/>
    <property type="match status" value="1"/>
</dbReference>
<name>A0ABM1S432_LIMPO</name>